<evidence type="ECO:0000256" key="5">
    <source>
        <dbReference type="ARBA" id="ARBA00024741"/>
    </source>
</evidence>
<dbReference type="EC" id="3.1.1.-" evidence="7"/>
<evidence type="ECO:0000256" key="6">
    <source>
        <dbReference type="ARBA" id="ARBA00049203"/>
    </source>
</evidence>
<evidence type="ECO:0000256" key="1">
    <source>
        <dbReference type="ARBA" id="ARBA00008645"/>
    </source>
</evidence>
<keyword evidence="4 7" id="KW-0378">Hydrolase</keyword>
<comment type="similarity">
    <text evidence="1 7">Belongs to the AB hydrolase superfamily.</text>
</comment>
<dbReference type="PANTHER" id="PTHR14189">
    <property type="entry name" value="PROTEIN PHOSPHATASE METHYLESTERASE-1 RELATED"/>
    <property type="match status" value="1"/>
</dbReference>
<dbReference type="PANTHER" id="PTHR14189:SF0">
    <property type="entry name" value="PROTEIN PHOSPHATASE METHYLESTERASE 1"/>
    <property type="match status" value="1"/>
</dbReference>
<dbReference type="GO" id="GO:0051723">
    <property type="term" value="F:protein methylesterase activity"/>
    <property type="evidence" value="ECO:0007669"/>
    <property type="project" value="UniProtKB-EC"/>
</dbReference>
<feature type="domain" description="AB hydrolase-1" evidence="9">
    <location>
        <begin position="134"/>
        <end position="380"/>
    </location>
</feature>
<dbReference type="InterPro" id="IPR000073">
    <property type="entry name" value="AB_hydrolase_1"/>
</dbReference>
<gene>
    <name evidence="10" type="primary">PPE1</name>
    <name evidence="10" type="ORF">Q9L58_001233</name>
</gene>
<dbReference type="EMBL" id="JBBBZM010000009">
    <property type="protein sequence ID" value="KAL0639666.1"/>
    <property type="molecule type" value="Genomic_DNA"/>
</dbReference>
<evidence type="ECO:0000256" key="3">
    <source>
        <dbReference type="ARBA" id="ARBA00022487"/>
    </source>
</evidence>
<dbReference type="InterPro" id="IPR016812">
    <property type="entry name" value="PPase_methylesterase_euk"/>
</dbReference>
<comment type="caution">
    <text evidence="10">The sequence shown here is derived from an EMBL/GenBank/DDBJ whole genome shotgun (WGS) entry which is preliminary data.</text>
</comment>
<dbReference type="PIRSF" id="PIRSF022950">
    <property type="entry name" value="PPase_methylesterase_euk"/>
    <property type="match status" value="1"/>
</dbReference>
<evidence type="ECO:0000259" key="9">
    <source>
        <dbReference type="Pfam" id="PF12697"/>
    </source>
</evidence>
<evidence type="ECO:0000313" key="11">
    <source>
        <dbReference type="Proteomes" id="UP001447188"/>
    </source>
</evidence>
<evidence type="ECO:0000256" key="8">
    <source>
        <dbReference type="SAM" id="MobiDB-lite"/>
    </source>
</evidence>
<sequence length="404" mass="44276">MSDFQRDFLKAKLAKLPLEPPMPQNTPSLHMEMFDEAEEDEAFRDENFHFEVPSSPVASSSSSSSSSASSASSTSTIRASLFSRPTLPRRKSTAFEPLFWNNYFSSSLYLNSPSNSAIYHAYLTPPNSSGPLFVTHHGAGSSGLSFALVASEIRRVLPSAGILAIDARGHGETKTSDDQDLSLSTLAQDLVLMVNLTRDRSGWDKLPDLVLVGHSLGGAVVAEVAKSYALGNSVLGYAVLDVVEGSAIDALQSMQTYLSTRPSVFTSLSQGIEWHTRSRTIRNTMSARVSVPALLVDAGGGRWRWRTDLGQTQPFWEGWFVGLSKKFLEARGGKLLVLAGTDRLDRELMIGQMQGKYQLLVLPEVGHFLHEDAPEKTANALVEFYKRNDRSALVLPPKVSDMYK</sequence>
<evidence type="ECO:0000313" key="10">
    <source>
        <dbReference type="EMBL" id="KAL0639666.1"/>
    </source>
</evidence>
<keyword evidence="11" id="KW-1185">Reference proteome</keyword>
<comment type="function">
    <text evidence="5">Demethylates proteins that have been reversibly carboxymethylated. Demethylates the phosphatase PP2A catalytic subunit.</text>
</comment>
<dbReference type="Pfam" id="PF12697">
    <property type="entry name" value="Abhydrolase_6"/>
    <property type="match status" value="1"/>
</dbReference>
<keyword evidence="3 7" id="KW-0719">Serine esterase</keyword>
<name>A0ABR3GUP1_9PEZI</name>
<organism evidence="10 11">
    <name type="scientific">Discina gigas</name>
    <dbReference type="NCBI Taxonomy" id="1032678"/>
    <lineage>
        <taxon>Eukaryota</taxon>
        <taxon>Fungi</taxon>
        <taxon>Dikarya</taxon>
        <taxon>Ascomycota</taxon>
        <taxon>Pezizomycotina</taxon>
        <taxon>Pezizomycetes</taxon>
        <taxon>Pezizales</taxon>
        <taxon>Discinaceae</taxon>
        <taxon>Discina</taxon>
    </lineage>
</organism>
<evidence type="ECO:0000256" key="4">
    <source>
        <dbReference type="ARBA" id="ARBA00022801"/>
    </source>
</evidence>
<dbReference type="InterPro" id="IPR029058">
    <property type="entry name" value="AB_hydrolase_fold"/>
</dbReference>
<accession>A0ABR3GUP1</accession>
<protein>
    <recommendedName>
        <fullName evidence="2 7">Protein phosphatase methylesterase 1</fullName>
        <shortName evidence="7">PME-1</shortName>
        <ecNumber evidence="7">3.1.1.-</ecNumber>
    </recommendedName>
</protein>
<comment type="catalytic activity">
    <reaction evidence="6">
        <text>[phosphatase 2A protein]-C-terminal L-leucine methyl ester + H2O = [phosphatase 2A protein]-C-terminal L-leucine + methanol + H(+)</text>
        <dbReference type="Rhea" id="RHEA:48548"/>
        <dbReference type="Rhea" id="RHEA-COMP:12134"/>
        <dbReference type="Rhea" id="RHEA-COMP:12135"/>
        <dbReference type="ChEBI" id="CHEBI:15377"/>
        <dbReference type="ChEBI" id="CHEBI:15378"/>
        <dbReference type="ChEBI" id="CHEBI:17790"/>
        <dbReference type="ChEBI" id="CHEBI:90516"/>
        <dbReference type="ChEBI" id="CHEBI:90517"/>
        <dbReference type="EC" id="3.1.1.89"/>
    </reaction>
</comment>
<feature type="region of interest" description="Disordered" evidence="8">
    <location>
        <begin position="15"/>
        <end position="37"/>
    </location>
</feature>
<evidence type="ECO:0000256" key="2">
    <source>
        <dbReference type="ARBA" id="ARBA00020672"/>
    </source>
</evidence>
<evidence type="ECO:0000256" key="7">
    <source>
        <dbReference type="PIRNR" id="PIRNR022950"/>
    </source>
</evidence>
<reference evidence="10 11" key="1">
    <citation type="submission" date="2024-02" db="EMBL/GenBank/DDBJ databases">
        <title>Discinaceae phylogenomics.</title>
        <authorList>
            <person name="Dirks A.C."/>
            <person name="James T.Y."/>
        </authorList>
    </citation>
    <scope>NUCLEOTIDE SEQUENCE [LARGE SCALE GENOMIC DNA]</scope>
    <source>
        <strain evidence="10 11">ACD0624</strain>
    </source>
</reference>
<dbReference type="Gene3D" id="3.40.50.1820">
    <property type="entry name" value="alpha/beta hydrolase"/>
    <property type="match status" value="1"/>
</dbReference>
<dbReference type="Proteomes" id="UP001447188">
    <property type="component" value="Unassembled WGS sequence"/>
</dbReference>
<dbReference type="SUPFAM" id="SSF53474">
    <property type="entry name" value="alpha/beta-Hydrolases"/>
    <property type="match status" value="1"/>
</dbReference>
<proteinExistence type="inferred from homology"/>